<feature type="transmembrane region" description="Helical" evidence="1">
    <location>
        <begin position="61"/>
        <end position="89"/>
    </location>
</feature>
<dbReference type="EMBL" id="VJMH01006715">
    <property type="protein sequence ID" value="KAF0688572.1"/>
    <property type="molecule type" value="Genomic_DNA"/>
</dbReference>
<feature type="transmembrane region" description="Helical" evidence="1">
    <location>
        <begin position="198"/>
        <end position="219"/>
    </location>
</feature>
<evidence type="ECO:0000313" key="2">
    <source>
        <dbReference type="EMBL" id="KAF0688572.1"/>
    </source>
</evidence>
<organism evidence="3 4">
    <name type="scientific">Aphanomyces stellatus</name>
    <dbReference type="NCBI Taxonomy" id="120398"/>
    <lineage>
        <taxon>Eukaryota</taxon>
        <taxon>Sar</taxon>
        <taxon>Stramenopiles</taxon>
        <taxon>Oomycota</taxon>
        <taxon>Saprolegniomycetes</taxon>
        <taxon>Saprolegniales</taxon>
        <taxon>Verrucalvaceae</taxon>
        <taxon>Aphanomyces</taxon>
    </lineage>
</organism>
<gene>
    <name evidence="3" type="primary">Aste57867_19817</name>
    <name evidence="2" type="ORF">As57867_019752</name>
    <name evidence="3" type="ORF">ASTE57867_19817</name>
</gene>
<protein>
    <submittedName>
        <fullName evidence="3">Aste57867_19817 protein</fullName>
    </submittedName>
</protein>
<keyword evidence="1" id="KW-0812">Transmembrane</keyword>
<dbReference type="EMBL" id="CAADRA010006738">
    <property type="protein sequence ID" value="VFT96515.1"/>
    <property type="molecule type" value="Genomic_DNA"/>
</dbReference>
<feature type="transmembrane region" description="Helical" evidence="1">
    <location>
        <begin position="6"/>
        <end position="23"/>
    </location>
</feature>
<dbReference type="AlphaFoldDB" id="A0A485LFC5"/>
<feature type="transmembrane region" description="Helical" evidence="1">
    <location>
        <begin position="35"/>
        <end position="55"/>
    </location>
</feature>
<feature type="transmembrane region" description="Helical" evidence="1">
    <location>
        <begin position="122"/>
        <end position="143"/>
    </location>
</feature>
<proteinExistence type="predicted"/>
<evidence type="ECO:0000256" key="1">
    <source>
        <dbReference type="SAM" id="Phobius"/>
    </source>
</evidence>
<feature type="transmembrane region" description="Helical" evidence="1">
    <location>
        <begin position="239"/>
        <end position="256"/>
    </location>
</feature>
<sequence>MLAWLSYLYMPVAVVFYLYHRNLPSIKHRMPVGTACAGTFASIYCLALPLCTLFGDGAACGSVLLVLAIAGNTAVISMVWTAFVVLVLYSITEIIAQPTNVPHDRVAVWNYFRGMLIPSIQIPAGVCVCVLWNLPHMLLLVLNAPSIALLSYTQCAMMDIFDLLTYISIGQCTVILGGFLSVAYQLRHTMDTFSVRWSYEYTSVYMLVCGSLSLLHRIISVYTSAISGYHLEELLTTQALQGIVFFNVLLPLLTAYRDRHKVQDLTGSTSLQVNWDSYLKGHEGYMSFMEFCRGDTAILLAWKACVDFQDGNGKLNAFELYQTHLATEGPYSVYTVLPDVIRRRYTKKVMRLKKKSSLVMNNASKVVPVMDDVDADFFEPLRRELVRIMVTTALTAYERDDLGKEWLAFHTRRRSIHSLEYVQKVASKADMTREANIVKQANIPMWGGSLLQSKSSDTQIPLPIKEETVFHAPESPSRRTGSRKFATEVPQRIDTRDNRLNLREAEAIMARGKSQEDLAVVSTEATVGTARKILFE</sequence>
<dbReference type="OrthoDB" id="64667at2759"/>
<evidence type="ECO:0000313" key="4">
    <source>
        <dbReference type="Proteomes" id="UP000332933"/>
    </source>
</evidence>
<evidence type="ECO:0000313" key="3">
    <source>
        <dbReference type="EMBL" id="VFT96515.1"/>
    </source>
</evidence>
<name>A0A485LFC5_9STRA</name>
<dbReference type="Proteomes" id="UP000332933">
    <property type="component" value="Unassembled WGS sequence"/>
</dbReference>
<reference evidence="3 4" key="1">
    <citation type="submission" date="2019-03" db="EMBL/GenBank/DDBJ databases">
        <authorList>
            <person name="Gaulin E."/>
            <person name="Dumas B."/>
        </authorList>
    </citation>
    <scope>NUCLEOTIDE SEQUENCE [LARGE SCALE GENOMIC DNA]</scope>
    <source>
        <strain evidence="3">CBS 568.67</strain>
    </source>
</reference>
<accession>A0A485LFC5</accession>
<reference evidence="2" key="2">
    <citation type="submission" date="2019-06" db="EMBL/GenBank/DDBJ databases">
        <title>Genomics analysis of Aphanomyces spp. identifies a new class of oomycete effector associated with host adaptation.</title>
        <authorList>
            <person name="Gaulin E."/>
        </authorList>
    </citation>
    <scope>NUCLEOTIDE SEQUENCE</scope>
    <source>
        <strain evidence="2">CBS 578.67</strain>
    </source>
</reference>
<keyword evidence="1" id="KW-1133">Transmembrane helix</keyword>
<feature type="transmembrane region" description="Helical" evidence="1">
    <location>
        <begin position="163"/>
        <end position="186"/>
    </location>
</feature>
<keyword evidence="1" id="KW-0472">Membrane</keyword>
<keyword evidence="4" id="KW-1185">Reference proteome</keyword>